<reference evidence="2" key="2">
    <citation type="submission" date="2020-07" db="EMBL/GenBank/DDBJ databases">
        <authorList>
            <person name="Vera ALvarez R."/>
            <person name="Arias-Moreno D.M."/>
            <person name="Jimenez-Jacinto V."/>
            <person name="Jimenez-Bremont J.F."/>
            <person name="Swaminathan K."/>
            <person name="Moose S.P."/>
            <person name="Guerrero-Gonzalez M.L."/>
            <person name="Marino-Ramirez L."/>
            <person name="Landsman D."/>
            <person name="Rodriguez-Kessler M."/>
            <person name="Delgado-Sanchez P."/>
        </authorList>
    </citation>
    <scope>NUCLEOTIDE SEQUENCE</scope>
    <source>
        <tissue evidence="2">Cladode</tissue>
    </source>
</reference>
<dbReference type="EMBL" id="GISG01197456">
    <property type="protein sequence ID" value="MBA4657617.1"/>
    <property type="molecule type" value="Transcribed_RNA"/>
</dbReference>
<keyword evidence="1" id="KW-0472">Membrane</keyword>
<keyword evidence="1" id="KW-1133">Transmembrane helix</keyword>
<proteinExistence type="predicted"/>
<evidence type="ECO:0000313" key="2">
    <source>
        <dbReference type="EMBL" id="MBA4657617.1"/>
    </source>
</evidence>
<keyword evidence="1" id="KW-0812">Transmembrane</keyword>
<protein>
    <submittedName>
        <fullName evidence="2">Uncharacterized protein</fullName>
    </submittedName>
</protein>
<dbReference type="AlphaFoldDB" id="A0A7C9A3Y4"/>
<evidence type="ECO:0000256" key="1">
    <source>
        <dbReference type="SAM" id="Phobius"/>
    </source>
</evidence>
<feature type="transmembrane region" description="Helical" evidence="1">
    <location>
        <begin position="129"/>
        <end position="149"/>
    </location>
</feature>
<name>A0A7C9A3Y4_OPUST</name>
<sequence length="155" mass="17179">MPDLQFASTLSPSVFAPQAQPVSHPLNLTFSRFSHPVSRSAIPFRRLAVSITSWPAGRWPSSFHGFAFASSSIWSSSNDFLRLFSLHSMASRQPRTSVVWLFNLHGDPAPLRGFVPLGNVSLPPRCLQIWVWAALHFCALLGLFGRLFAMGKLSN</sequence>
<organism evidence="2">
    <name type="scientific">Opuntia streptacantha</name>
    <name type="common">Prickly pear cactus</name>
    <name type="synonym">Opuntia cardona</name>
    <dbReference type="NCBI Taxonomy" id="393608"/>
    <lineage>
        <taxon>Eukaryota</taxon>
        <taxon>Viridiplantae</taxon>
        <taxon>Streptophyta</taxon>
        <taxon>Embryophyta</taxon>
        <taxon>Tracheophyta</taxon>
        <taxon>Spermatophyta</taxon>
        <taxon>Magnoliopsida</taxon>
        <taxon>eudicotyledons</taxon>
        <taxon>Gunneridae</taxon>
        <taxon>Pentapetalae</taxon>
        <taxon>Caryophyllales</taxon>
        <taxon>Cactineae</taxon>
        <taxon>Cactaceae</taxon>
        <taxon>Opuntioideae</taxon>
        <taxon>Opuntia</taxon>
    </lineage>
</organism>
<accession>A0A7C9A3Y4</accession>
<reference evidence="2" key="1">
    <citation type="journal article" date="2013" name="J. Plant Res.">
        <title>Effect of fungi and light on seed germination of three Opuntia species from semiarid lands of central Mexico.</title>
        <authorList>
            <person name="Delgado-Sanchez P."/>
            <person name="Jimenez-Bremont J.F."/>
            <person name="Guerrero-Gonzalez Mde L."/>
            <person name="Flores J."/>
        </authorList>
    </citation>
    <scope>NUCLEOTIDE SEQUENCE</scope>
    <source>
        <tissue evidence="2">Cladode</tissue>
    </source>
</reference>